<keyword evidence="4" id="KW-0067">ATP-binding</keyword>
<keyword evidence="7" id="KW-1185">Reference proteome</keyword>
<keyword evidence="3" id="KW-0547">Nucleotide-binding</keyword>
<proteinExistence type="inferred from homology"/>
<keyword evidence="6" id="KW-0418">Kinase</keyword>
<comment type="similarity">
    <text evidence="1">Belongs to the protein kinase superfamily. ADCK protein kinase family.</text>
</comment>
<evidence type="ECO:0000256" key="3">
    <source>
        <dbReference type="ARBA" id="ARBA00022741"/>
    </source>
</evidence>
<dbReference type="SUPFAM" id="SSF56112">
    <property type="entry name" value="Protein kinase-like (PK-like)"/>
    <property type="match status" value="1"/>
</dbReference>
<evidence type="ECO:0000259" key="5">
    <source>
        <dbReference type="Pfam" id="PF03109"/>
    </source>
</evidence>
<dbReference type="PANTHER" id="PTHR43851:SF3">
    <property type="entry name" value="COENZYME Q8"/>
    <property type="match status" value="1"/>
</dbReference>
<feature type="domain" description="ABC1 atypical kinase-like" evidence="5">
    <location>
        <begin position="78"/>
        <end position="317"/>
    </location>
</feature>
<dbReference type="InterPro" id="IPR004147">
    <property type="entry name" value="ABC1_dom"/>
</dbReference>
<dbReference type="PANTHER" id="PTHR43851">
    <property type="match status" value="1"/>
</dbReference>
<evidence type="ECO:0000256" key="2">
    <source>
        <dbReference type="ARBA" id="ARBA00022679"/>
    </source>
</evidence>
<evidence type="ECO:0000256" key="1">
    <source>
        <dbReference type="ARBA" id="ARBA00009670"/>
    </source>
</evidence>
<accession>A0A4Z0WDX9</accession>
<dbReference type="GO" id="GO:0006744">
    <property type="term" value="P:ubiquinone biosynthetic process"/>
    <property type="evidence" value="ECO:0007669"/>
    <property type="project" value="TreeGrafter"/>
</dbReference>
<dbReference type="AlphaFoldDB" id="A0A4Z0WDX9"/>
<dbReference type="OrthoDB" id="9795390at2"/>
<dbReference type="GO" id="GO:0016301">
    <property type="term" value="F:kinase activity"/>
    <property type="evidence" value="ECO:0007669"/>
    <property type="project" value="UniProtKB-KW"/>
</dbReference>
<name>A0A4Z0WDX9_9GAMM</name>
<organism evidence="6 7">
    <name type="scientific">Natronospirillum operosum</name>
    <dbReference type="NCBI Taxonomy" id="2759953"/>
    <lineage>
        <taxon>Bacteria</taxon>
        <taxon>Pseudomonadati</taxon>
        <taxon>Pseudomonadota</taxon>
        <taxon>Gammaproteobacteria</taxon>
        <taxon>Oceanospirillales</taxon>
        <taxon>Natronospirillaceae</taxon>
        <taxon>Natronospirillum</taxon>
    </lineage>
</organism>
<dbReference type="Proteomes" id="UP000297475">
    <property type="component" value="Unassembled WGS sequence"/>
</dbReference>
<keyword evidence="2" id="KW-0808">Transferase</keyword>
<dbReference type="CDD" id="cd13970">
    <property type="entry name" value="ABC1_ADCK3"/>
    <property type="match status" value="1"/>
</dbReference>
<dbReference type="EMBL" id="SRMF01000002">
    <property type="protein sequence ID" value="TGG94323.1"/>
    <property type="molecule type" value="Genomic_DNA"/>
</dbReference>
<dbReference type="InterPro" id="IPR034646">
    <property type="entry name" value="ADCK3_dom"/>
</dbReference>
<dbReference type="InterPro" id="IPR011009">
    <property type="entry name" value="Kinase-like_dom_sf"/>
</dbReference>
<evidence type="ECO:0000256" key="4">
    <source>
        <dbReference type="ARBA" id="ARBA00022840"/>
    </source>
</evidence>
<evidence type="ECO:0000313" key="6">
    <source>
        <dbReference type="EMBL" id="TGG94323.1"/>
    </source>
</evidence>
<dbReference type="GO" id="GO:0005524">
    <property type="term" value="F:ATP binding"/>
    <property type="evidence" value="ECO:0007669"/>
    <property type="project" value="UniProtKB-KW"/>
</dbReference>
<dbReference type="InterPro" id="IPR051409">
    <property type="entry name" value="Atypical_kinase_ADCK"/>
</dbReference>
<dbReference type="Pfam" id="PF03109">
    <property type="entry name" value="ABC1"/>
    <property type="match status" value="1"/>
</dbReference>
<evidence type="ECO:0000313" key="7">
    <source>
        <dbReference type="Proteomes" id="UP000297475"/>
    </source>
</evidence>
<protein>
    <submittedName>
        <fullName evidence="6">AarF/ABC1/UbiB kinase family protein</fullName>
    </submittedName>
</protein>
<gene>
    <name evidence="6" type="ORF">E4656_08655</name>
</gene>
<comment type="caution">
    <text evidence="6">The sequence shown here is derived from an EMBL/GenBank/DDBJ whole genome shotgun (WGS) entry which is preliminary data.</text>
</comment>
<reference evidence="6 7" key="1">
    <citation type="submission" date="2019-04" db="EMBL/GenBank/DDBJ databases">
        <title>Natronospirillum operosus gen. nov., sp. nov., a haloalkaliphilic satellite isolated from decaying biomass of laboratory culture of cyanobacterium Geitlerinema sp. and proposal of Natronospirillaceae fam. nov. and Saccharospirillaceae fam. nov.</title>
        <authorList>
            <person name="Kevbrin V."/>
            <person name="Boltyanskaya Y."/>
            <person name="Koziaeva V."/>
            <person name="Grouzdev D.S."/>
            <person name="Park M."/>
            <person name="Cho J."/>
        </authorList>
    </citation>
    <scope>NUCLEOTIDE SEQUENCE [LARGE SCALE GENOMIC DNA]</scope>
    <source>
        <strain evidence="6 7">G-116</strain>
    </source>
</reference>
<sequence length="436" mass="47665">MGRLATGMAGGVMSAGARRLISRERPALRDLMLTPGNLSRVATEMAQLRGAAMKLGQLLSMDAGQLLPAELSVLLDRLRADADTMPGSQLRAVLAAEWGADWQNQFADFNFRPMAAASIGQVHRAVTHDGRALAIKVQYPGVARSIDSDIDNVATLLRLTRLVPAGLDLAPLLAEAKQQLHAEADYGQEAAAMTRYAAWLERDPHLVVPTVDTGLSTERVLAMPWLSGEPVDRLVHSPATVRNEAVRWLLELLFRELFEFNCVQTDPNFANFLYDASARHLVLLDFGATRDYGAPVVSGYRALLTAALDDDAAAMADAACQIGYFGQAITPAQRDAVLALFRIATEPLRHEGVYDFSRSDIAQRIRQQGMALSLEQGYWHSPPMDALFLHRKLAGLYLLACRLQAQVDLRPLRRWLVDDAAAQDDARSRSAGSSTA</sequence>